<evidence type="ECO:0000313" key="3">
    <source>
        <dbReference type="Proteomes" id="UP000267821"/>
    </source>
</evidence>
<name>A0A3N4LC90_9PEZI</name>
<feature type="region of interest" description="Disordered" evidence="1">
    <location>
        <begin position="145"/>
        <end position="188"/>
    </location>
</feature>
<accession>A0A3N4LC90</accession>
<feature type="region of interest" description="Disordered" evidence="1">
    <location>
        <begin position="256"/>
        <end position="291"/>
    </location>
</feature>
<dbReference type="InParanoid" id="A0A3N4LC90"/>
<dbReference type="EMBL" id="ML121570">
    <property type="protein sequence ID" value="RPB20503.1"/>
    <property type="molecule type" value="Genomic_DNA"/>
</dbReference>
<protein>
    <submittedName>
        <fullName evidence="2">Uncharacterized protein</fullName>
    </submittedName>
</protein>
<dbReference type="Proteomes" id="UP000267821">
    <property type="component" value="Unassembled WGS sequence"/>
</dbReference>
<dbReference type="OrthoDB" id="5398014at2759"/>
<reference evidence="2 3" key="1">
    <citation type="journal article" date="2018" name="Nat. Ecol. Evol.">
        <title>Pezizomycetes genomes reveal the molecular basis of ectomycorrhizal truffle lifestyle.</title>
        <authorList>
            <person name="Murat C."/>
            <person name="Payen T."/>
            <person name="Noel B."/>
            <person name="Kuo A."/>
            <person name="Morin E."/>
            <person name="Chen J."/>
            <person name="Kohler A."/>
            <person name="Krizsan K."/>
            <person name="Balestrini R."/>
            <person name="Da Silva C."/>
            <person name="Montanini B."/>
            <person name="Hainaut M."/>
            <person name="Levati E."/>
            <person name="Barry K.W."/>
            <person name="Belfiori B."/>
            <person name="Cichocki N."/>
            <person name="Clum A."/>
            <person name="Dockter R.B."/>
            <person name="Fauchery L."/>
            <person name="Guy J."/>
            <person name="Iotti M."/>
            <person name="Le Tacon F."/>
            <person name="Lindquist E.A."/>
            <person name="Lipzen A."/>
            <person name="Malagnac F."/>
            <person name="Mello A."/>
            <person name="Molinier V."/>
            <person name="Miyauchi S."/>
            <person name="Poulain J."/>
            <person name="Riccioni C."/>
            <person name="Rubini A."/>
            <person name="Sitrit Y."/>
            <person name="Splivallo R."/>
            <person name="Traeger S."/>
            <person name="Wang M."/>
            <person name="Zifcakova L."/>
            <person name="Wipf D."/>
            <person name="Zambonelli A."/>
            <person name="Paolocci F."/>
            <person name="Nowrousian M."/>
            <person name="Ottonello S."/>
            <person name="Baldrian P."/>
            <person name="Spatafora J.W."/>
            <person name="Henrissat B."/>
            <person name="Nagy L.G."/>
            <person name="Aury J.M."/>
            <person name="Wincker P."/>
            <person name="Grigoriev I.V."/>
            <person name="Bonfante P."/>
            <person name="Martin F.M."/>
        </authorList>
    </citation>
    <scope>NUCLEOTIDE SEQUENCE [LARGE SCALE GENOMIC DNA]</scope>
    <source>
        <strain evidence="2 3">ATCC MYA-4762</strain>
    </source>
</reference>
<proteinExistence type="predicted"/>
<keyword evidence="3" id="KW-1185">Reference proteome</keyword>
<organism evidence="2 3">
    <name type="scientific">Terfezia boudieri ATCC MYA-4762</name>
    <dbReference type="NCBI Taxonomy" id="1051890"/>
    <lineage>
        <taxon>Eukaryota</taxon>
        <taxon>Fungi</taxon>
        <taxon>Dikarya</taxon>
        <taxon>Ascomycota</taxon>
        <taxon>Pezizomycotina</taxon>
        <taxon>Pezizomycetes</taxon>
        <taxon>Pezizales</taxon>
        <taxon>Pezizaceae</taxon>
        <taxon>Terfezia</taxon>
    </lineage>
</organism>
<evidence type="ECO:0000256" key="1">
    <source>
        <dbReference type="SAM" id="MobiDB-lite"/>
    </source>
</evidence>
<feature type="compositionally biased region" description="Polar residues" evidence="1">
    <location>
        <begin position="145"/>
        <end position="168"/>
    </location>
</feature>
<dbReference type="AlphaFoldDB" id="A0A3N4LC90"/>
<evidence type="ECO:0000313" key="2">
    <source>
        <dbReference type="EMBL" id="RPB20503.1"/>
    </source>
</evidence>
<gene>
    <name evidence="2" type="ORF">L211DRAFT_513220</name>
</gene>
<dbReference type="STRING" id="1051890.A0A3N4LC90"/>
<sequence>MSNYPPTPAFGGGFVMSRPPFPGKPNGPIRPQPQQPASAPHFTTQFPPLAEMTPSVSNVGFQHANGNHLSVVGGREGDREEGEVSDVEMENAKLPSDKVDVQADGQLKARANGNTANSNAKSLTAQISALNLREQSWIVNQTNHTSLTNSHSPVSHQNAQSHPSSLGTPLTDLAPRGNTAVTNHTPQQMEEMRKKAQAAVLNLLPLKMTFKDIVDAGIHPLVLRKVFERIGLPIPLEEIAQNDDVSAKLVQENRDKELQKERERQREKDKENIERERDRVRESEEQVQRDREAKHLILQEKLRKQELILREKNPSSCQWHYRRS</sequence>
<feature type="compositionally biased region" description="Pro residues" evidence="1">
    <location>
        <begin position="19"/>
        <end position="34"/>
    </location>
</feature>
<feature type="region of interest" description="Disordered" evidence="1">
    <location>
        <begin position="1"/>
        <end position="47"/>
    </location>
</feature>
<feature type="compositionally biased region" description="Polar residues" evidence="1">
    <location>
        <begin position="35"/>
        <end position="46"/>
    </location>
</feature>
<feature type="compositionally biased region" description="Polar residues" evidence="1">
    <location>
        <begin position="179"/>
        <end position="188"/>
    </location>
</feature>